<organism evidence="6 7">
    <name type="scientific">Pyrocoelia pectoralis</name>
    <dbReference type="NCBI Taxonomy" id="417401"/>
    <lineage>
        <taxon>Eukaryota</taxon>
        <taxon>Metazoa</taxon>
        <taxon>Ecdysozoa</taxon>
        <taxon>Arthropoda</taxon>
        <taxon>Hexapoda</taxon>
        <taxon>Insecta</taxon>
        <taxon>Pterygota</taxon>
        <taxon>Neoptera</taxon>
        <taxon>Endopterygota</taxon>
        <taxon>Coleoptera</taxon>
        <taxon>Polyphaga</taxon>
        <taxon>Elateriformia</taxon>
        <taxon>Elateroidea</taxon>
        <taxon>Lampyridae</taxon>
        <taxon>Lampyrinae</taxon>
        <taxon>Pyrocoelia</taxon>
    </lineage>
</organism>
<reference evidence="6 7" key="1">
    <citation type="journal article" date="2024" name="Insects">
        <title>An Improved Chromosome-Level Genome Assembly of the Firefly Pyrocoelia pectoralis.</title>
        <authorList>
            <person name="Fu X."/>
            <person name="Meyer-Rochow V.B."/>
            <person name="Ballantyne L."/>
            <person name="Zhu X."/>
        </authorList>
    </citation>
    <scope>NUCLEOTIDE SEQUENCE [LARGE SCALE GENOMIC DNA]</scope>
    <source>
        <strain evidence="6">XCY_ONT2</strain>
    </source>
</reference>
<dbReference type="InterPro" id="IPR001360">
    <property type="entry name" value="Glyco_hydro_1"/>
</dbReference>
<keyword evidence="2" id="KW-0378">Hydrolase</keyword>
<keyword evidence="3" id="KW-0326">Glycosidase</keyword>
<gene>
    <name evidence="6" type="ORF">RI129_000885</name>
</gene>
<dbReference type="PANTHER" id="PTHR10353:SF36">
    <property type="entry name" value="LP05116P"/>
    <property type="match status" value="1"/>
</dbReference>
<dbReference type="InterPro" id="IPR017853">
    <property type="entry name" value="GH"/>
</dbReference>
<dbReference type="Proteomes" id="UP001329430">
    <property type="component" value="Chromosome 1"/>
</dbReference>
<evidence type="ECO:0000313" key="6">
    <source>
        <dbReference type="EMBL" id="KAK5649856.1"/>
    </source>
</evidence>
<comment type="similarity">
    <text evidence="1 4">Belongs to the glycosyl hydrolase 1 family.</text>
</comment>
<dbReference type="EMBL" id="JAVRBK010000001">
    <property type="protein sequence ID" value="KAK5649856.1"/>
    <property type="molecule type" value="Genomic_DNA"/>
</dbReference>
<dbReference type="AlphaFoldDB" id="A0AAN7VSE2"/>
<dbReference type="PANTHER" id="PTHR10353">
    <property type="entry name" value="GLYCOSYL HYDROLASE"/>
    <property type="match status" value="1"/>
</dbReference>
<name>A0AAN7VSE2_9COLE</name>
<evidence type="ECO:0008006" key="8">
    <source>
        <dbReference type="Google" id="ProtNLM"/>
    </source>
</evidence>
<evidence type="ECO:0000256" key="1">
    <source>
        <dbReference type="ARBA" id="ARBA00010838"/>
    </source>
</evidence>
<evidence type="ECO:0000256" key="5">
    <source>
        <dbReference type="SAM" id="Phobius"/>
    </source>
</evidence>
<sequence length="425" mass="49204">MKLIKLCGPIPYTFINICLILFSLTSTSTGNYFPKNFKFGVSTASYQIEGAWNVSGKGENIWDRMTHEHPNWIKDRTNGDIACDSYHQWKTDIELIKNLDVDFYRFSLSWSRIINELLKNNIQPIITIYHWDLPQPIQNEGGWPNIVTAEYFVDYAKVAFELFGDRVKTWITFNEPIEICRSGYGGGGDAPHIFSSGISDYLCGRTLLIAHAKVYHLYDRYYRHIQKGNVGITISSGWYEPKSNNPKDIEAAELSLKMTFGWWANPIFSKIGDYPLVMKERIANISRAQHFKRSRLPNFNKEEIKFIQGTSDFLGLNHYTTVLASYAPLPDIIPWIPSAVAWFHDVPWGFRRLLNWIRREYNNPPLFVTENGYPDVGQHNDSGRIHYLQGYLDELLKAILVDDCNVYAYSVWSVLDNMEWTQGYT</sequence>
<dbReference type="Pfam" id="PF00232">
    <property type="entry name" value="Glyco_hydro_1"/>
    <property type="match status" value="1"/>
</dbReference>
<proteinExistence type="inferred from homology"/>
<dbReference type="SUPFAM" id="SSF51445">
    <property type="entry name" value="(Trans)glycosidases"/>
    <property type="match status" value="1"/>
</dbReference>
<keyword evidence="7" id="KW-1185">Reference proteome</keyword>
<evidence type="ECO:0000256" key="2">
    <source>
        <dbReference type="ARBA" id="ARBA00022801"/>
    </source>
</evidence>
<evidence type="ECO:0000256" key="4">
    <source>
        <dbReference type="RuleBase" id="RU003690"/>
    </source>
</evidence>
<dbReference type="Gene3D" id="3.20.20.80">
    <property type="entry name" value="Glycosidases"/>
    <property type="match status" value="1"/>
</dbReference>
<evidence type="ECO:0000256" key="3">
    <source>
        <dbReference type="ARBA" id="ARBA00023295"/>
    </source>
</evidence>
<accession>A0AAN7VSE2</accession>
<dbReference type="GO" id="GO:0005975">
    <property type="term" value="P:carbohydrate metabolic process"/>
    <property type="evidence" value="ECO:0007669"/>
    <property type="project" value="InterPro"/>
</dbReference>
<keyword evidence="5" id="KW-1133">Transmembrane helix</keyword>
<keyword evidence="5" id="KW-0472">Membrane</keyword>
<comment type="caution">
    <text evidence="6">The sequence shown here is derived from an EMBL/GenBank/DDBJ whole genome shotgun (WGS) entry which is preliminary data.</text>
</comment>
<dbReference type="InterPro" id="IPR033132">
    <property type="entry name" value="GH_1_N_CS"/>
</dbReference>
<dbReference type="PRINTS" id="PR00131">
    <property type="entry name" value="GLHYDRLASE1"/>
</dbReference>
<dbReference type="GO" id="GO:0008422">
    <property type="term" value="F:beta-glucosidase activity"/>
    <property type="evidence" value="ECO:0007669"/>
    <property type="project" value="TreeGrafter"/>
</dbReference>
<keyword evidence="5" id="KW-0812">Transmembrane</keyword>
<evidence type="ECO:0000313" key="7">
    <source>
        <dbReference type="Proteomes" id="UP001329430"/>
    </source>
</evidence>
<protein>
    <recommendedName>
        <fullName evidence="8">Beta-glucosidase</fullName>
    </recommendedName>
</protein>
<dbReference type="PROSITE" id="PS00653">
    <property type="entry name" value="GLYCOSYL_HYDROL_F1_2"/>
    <property type="match status" value="1"/>
</dbReference>
<feature type="transmembrane region" description="Helical" evidence="5">
    <location>
        <begin position="12"/>
        <end position="33"/>
    </location>
</feature>